<reference evidence="1 2" key="1">
    <citation type="submission" date="2016-11" db="EMBL/GenBank/DDBJ databases">
        <title>Whole Genome Sequence of Listeria newyorkensis.</title>
        <authorList>
            <person name="Frink S."/>
            <person name="Morales C."/>
            <person name="Kiang D."/>
        </authorList>
    </citation>
    <scope>NUCLEOTIDE SEQUENCE [LARGE SCALE GENOMIC DNA]</scope>
    <source>
        <strain evidence="1 2">F1604011-044</strain>
    </source>
</reference>
<proteinExistence type="predicted"/>
<name>A0ABX4XPW0_9LIST</name>
<organism evidence="1 2">
    <name type="scientific">Listeria newyorkensis</name>
    <dbReference type="NCBI Taxonomy" id="1497681"/>
    <lineage>
        <taxon>Bacteria</taxon>
        <taxon>Bacillati</taxon>
        <taxon>Bacillota</taxon>
        <taxon>Bacilli</taxon>
        <taxon>Bacillales</taxon>
        <taxon>Listeriaceae</taxon>
        <taxon>Listeria</taxon>
    </lineage>
</organism>
<evidence type="ECO:0000313" key="1">
    <source>
        <dbReference type="EMBL" id="PNP93110.1"/>
    </source>
</evidence>
<comment type="caution">
    <text evidence="1">The sequence shown here is derived from an EMBL/GenBank/DDBJ whole genome shotgun (WGS) entry which is preliminary data.</text>
</comment>
<gene>
    <name evidence="1" type="ORF">BMT55_06695</name>
</gene>
<dbReference type="RefSeq" id="WP_036091431.1">
    <property type="nucleotide sequence ID" value="NZ_BJEY01000004.1"/>
</dbReference>
<evidence type="ECO:0000313" key="2">
    <source>
        <dbReference type="Proteomes" id="UP000236500"/>
    </source>
</evidence>
<protein>
    <submittedName>
        <fullName evidence="1">Uncharacterized protein</fullName>
    </submittedName>
</protein>
<keyword evidence="2" id="KW-1185">Reference proteome</keyword>
<sequence length="138" mass="15643">MQVKESNATLLSELKKEWRFLLELGKKNKKRFEISEFDTFQRLVSANLVHVLFDDNSIVFEGLTRDGKKLCEALDIYLDGETGMVPILLFDQEGYPLQVFTTMEEAANQLGISEKSAKFYLETGGVSVSGQKLKLITE</sequence>
<dbReference type="EMBL" id="MPDH01000005">
    <property type="protein sequence ID" value="PNP93110.1"/>
    <property type="molecule type" value="Genomic_DNA"/>
</dbReference>
<dbReference type="Proteomes" id="UP000236500">
    <property type="component" value="Unassembled WGS sequence"/>
</dbReference>
<accession>A0ABX4XPW0</accession>